<protein>
    <submittedName>
        <fullName evidence="2">Uncharacterized protein</fullName>
    </submittedName>
</protein>
<gene>
    <name evidence="3" type="ORF">C0W53_16760</name>
    <name evidence="2" type="ORF">C9J27_19865</name>
</gene>
<evidence type="ECO:0000313" key="2">
    <source>
        <dbReference type="EMBL" id="PSU94334.1"/>
    </source>
</evidence>
<name>A0A2T3KDA7_9GAMM</name>
<dbReference type="EMBL" id="PYNF01000024">
    <property type="protein sequence ID" value="PSU94334.1"/>
    <property type="molecule type" value="Genomic_DNA"/>
</dbReference>
<dbReference type="AlphaFoldDB" id="A0A2T3KDA7"/>
<comment type="caution">
    <text evidence="2">The sequence shown here is derived from an EMBL/GenBank/DDBJ whole genome shotgun (WGS) entry which is preliminary data.</text>
</comment>
<keyword evidence="1" id="KW-0812">Transmembrane</keyword>
<sequence length="108" mass="12412">MLSKKLVYLFAVISLSGWLVSSLLIVLDNRNEKQYINEKITENAFNIVHQALQDKKNDAEIVAQMQEWFEKGWTAQTASITTICDNNRRKLNQILSSDSIAIVCRLRI</sequence>
<feature type="transmembrane region" description="Helical" evidence="1">
    <location>
        <begin position="6"/>
        <end position="27"/>
    </location>
</feature>
<dbReference type="RefSeq" id="WP_036792119.1">
    <property type="nucleotide sequence ID" value="NZ_JAUZMV010000002.1"/>
</dbReference>
<dbReference type="STRING" id="318456.GCA_001455895_03498"/>
<evidence type="ECO:0000313" key="5">
    <source>
        <dbReference type="Proteomes" id="UP000241426"/>
    </source>
</evidence>
<reference evidence="4 5" key="1">
    <citation type="submission" date="2018-01" db="EMBL/GenBank/DDBJ databases">
        <title>Whole genome sequencing of Histamine producing bacteria.</title>
        <authorList>
            <person name="Butler K."/>
        </authorList>
    </citation>
    <scope>NUCLEOTIDE SEQUENCE [LARGE SCALE GENOMIC DNA]</scope>
    <source>
        <strain evidence="3 4">A1-4</strain>
        <strain evidence="2 5">FS-7.2</strain>
    </source>
</reference>
<evidence type="ECO:0000313" key="3">
    <source>
        <dbReference type="EMBL" id="PSX43823.1"/>
    </source>
</evidence>
<keyword evidence="1" id="KW-0472">Membrane</keyword>
<accession>A0A2T3KDA7</accession>
<keyword evidence="1" id="KW-1133">Transmembrane helix</keyword>
<dbReference type="GeneID" id="29945679"/>
<dbReference type="EMBL" id="PYOZ01000012">
    <property type="protein sequence ID" value="PSX43823.1"/>
    <property type="molecule type" value="Genomic_DNA"/>
</dbReference>
<proteinExistence type="predicted"/>
<keyword evidence="4" id="KW-1185">Reference proteome</keyword>
<accession>A0A0B7JK55</accession>
<dbReference type="Proteomes" id="UP000240728">
    <property type="component" value="Unassembled WGS sequence"/>
</dbReference>
<evidence type="ECO:0000313" key="4">
    <source>
        <dbReference type="Proteomes" id="UP000240728"/>
    </source>
</evidence>
<evidence type="ECO:0000256" key="1">
    <source>
        <dbReference type="SAM" id="Phobius"/>
    </source>
</evidence>
<dbReference type="OrthoDB" id="5820682at2"/>
<organism evidence="2 5">
    <name type="scientific">Photobacterium kishitanii</name>
    <dbReference type="NCBI Taxonomy" id="318456"/>
    <lineage>
        <taxon>Bacteria</taxon>
        <taxon>Pseudomonadati</taxon>
        <taxon>Pseudomonadota</taxon>
        <taxon>Gammaproteobacteria</taxon>
        <taxon>Vibrionales</taxon>
        <taxon>Vibrionaceae</taxon>
        <taxon>Photobacterium</taxon>
    </lineage>
</organism>
<dbReference type="Proteomes" id="UP000241426">
    <property type="component" value="Unassembled WGS sequence"/>
</dbReference>